<proteinExistence type="predicted"/>
<organism evidence="1 2">
    <name type="scientific">Fictibacillus macauensis ZFHKF-1</name>
    <dbReference type="NCBI Taxonomy" id="1196324"/>
    <lineage>
        <taxon>Bacteria</taxon>
        <taxon>Bacillati</taxon>
        <taxon>Bacillota</taxon>
        <taxon>Bacilli</taxon>
        <taxon>Bacillales</taxon>
        <taxon>Fictibacillaceae</taxon>
        <taxon>Fictibacillus</taxon>
    </lineage>
</organism>
<reference evidence="1 2" key="1">
    <citation type="journal article" date="2012" name="J. Bacteriol.">
        <title>Genome of Bacillus macauensis ZFHKF-1, a Long-Chain-Forming Bacterium.</title>
        <authorList>
            <person name="Cai L."/>
            <person name="Zhang T."/>
        </authorList>
    </citation>
    <scope>NUCLEOTIDE SEQUENCE [LARGE SCALE GENOMIC DNA]</scope>
    <source>
        <strain evidence="1 2">ZFHKF-1</strain>
    </source>
</reference>
<keyword evidence="2" id="KW-1185">Reference proteome</keyword>
<accession>I8ADU4</accession>
<evidence type="ECO:0000313" key="2">
    <source>
        <dbReference type="Proteomes" id="UP000004080"/>
    </source>
</evidence>
<dbReference type="Proteomes" id="UP000004080">
    <property type="component" value="Unassembled WGS sequence"/>
</dbReference>
<sequence>MQSTTIDVEKLSAARKHEDMEFRPKFVQHVMVKRNLWHVISISIQKIKQIWLIYMMCFMMEHYRFNRSAGAKLNETYLPPYK</sequence>
<dbReference type="AlphaFoldDB" id="I8ADU4"/>
<name>I8ADU4_9BACL</name>
<dbReference type="STRING" id="1196324.A374_18746"/>
<evidence type="ECO:0000313" key="1">
    <source>
        <dbReference type="EMBL" id="EIT83757.1"/>
    </source>
</evidence>
<comment type="caution">
    <text evidence="1">The sequence shown here is derived from an EMBL/GenBank/DDBJ whole genome shotgun (WGS) entry which is preliminary data.</text>
</comment>
<protein>
    <submittedName>
        <fullName evidence="1">Uncharacterized protein</fullName>
    </submittedName>
</protein>
<gene>
    <name evidence="1" type="ORF">A374_18746</name>
</gene>
<dbReference type="EMBL" id="AKKV01000046">
    <property type="protein sequence ID" value="EIT83757.1"/>
    <property type="molecule type" value="Genomic_DNA"/>
</dbReference>